<accession>A0ACC0AZ03</accession>
<name>A0ACC0AZ03_CATRO</name>
<reference evidence="2" key="1">
    <citation type="journal article" date="2023" name="Nat. Plants">
        <title>Single-cell RNA sequencing provides a high-resolution roadmap for understanding the multicellular compartmentation of specialized metabolism.</title>
        <authorList>
            <person name="Sun S."/>
            <person name="Shen X."/>
            <person name="Li Y."/>
            <person name="Li Y."/>
            <person name="Wang S."/>
            <person name="Li R."/>
            <person name="Zhang H."/>
            <person name="Shen G."/>
            <person name="Guo B."/>
            <person name="Wei J."/>
            <person name="Xu J."/>
            <person name="St-Pierre B."/>
            <person name="Chen S."/>
            <person name="Sun C."/>
        </authorList>
    </citation>
    <scope>NUCLEOTIDE SEQUENCE [LARGE SCALE GENOMIC DNA]</scope>
</reference>
<proteinExistence type="predicted"/>
<evidence type="ECO:0000313" key="1">
    <source>
        <dbReference type="EMBL" id="KAI5665148.1"/>
    </source>
</evidence>
<protein>
    <submittedName>
        <fullName evidence="1">Uncharacterized protein</fullName>
    </submittedName>
</protein>
<organism evidence="1 2">
    <name type="scientific">Catharanthus roseus</name>
    <name type="common">Madagascar periwinkle</name>
    <name type="synonym">Vinca rosea</name>
    <dbReference type="NCBI Taxonomy" id="4058"/>
    <lineage>
        <taxon>Eukaryota</taxon>
        <taxon>Viridiplantae</taxon>
        <taxon>Streptophyta</taxon>
        <taxon>Embryophyta</taxon>
        <taxon>Tracheophyta</taxon>
        <taxon>Spermatophyta</taxon>
        <taxon>Magnoliopsida</taxon>
        <taxon>eudicotyledons</taxon>
        <taxon>Gunneridae</taxon>
        <taxon>Pentapetalae</taxon>
        <taxon>asterids</taxon>
        <taxon>lamiids</taxon>
        <taxon>Gentianales</taxon>
        <taxon>Apocynaceae</taxon>
        <taxon>Rauvolfioideae</taxon>
        <taxon>Vinceae</taxon>
        <taxon>Catharanthinae</taxon>
        <taxon>Catharanthus</taxon>
    </lineage>
</organism>
<comment type="caution">
    <text evidence="1">The sequence shown here is derived from an EMBL/GenBank/DDBJ whole genome shotgun (WGS) entry which is preliminary data.</text>
</comment>
<keyword evidence="2" id="KW-1185">Reference proteome</keyword>
<gene>
    <name evidence="1" type="ORF">M9H77_24471</name>
</gene>
<evidence type="ECO:0000313" key="2">
    <source>
        <dbReference type="Proteomes" id="UP001060085"/>
    </source>
</evidence>
<dbReference type="Proteomes" id="UP001060085">
    <property type="component" value="Linkage Group LG05"/>
</dbReference>
<sequence length="454" mass="51071">MLKKMKEHPQKMKVVSLRHLLVISLALNFGLISKVLFDGGDKRAHEFYCVTEKHDAEGPKSDDSRVEKKNKYLDTTTSSLSSHSTAANHDSSAVIDLDHGDPTMYERYWQQMGDKTSIVISGWQSISYFSDVKNLCWFLESEFATAVVRLHKLVGNVVTEGHHIVVGTGSTQLFQAVLYALCPTNATEPISVVSAAPFYSSYPLMTDFLKSGLFKWGGDAHKFSKEKPYIELVTSPNNPDGSSRQPVVNRNEGILVHDLAYYWPQYTPISFAANHDIMLFTVSKSTGHAGIRIGWALVKDQDVAKRMTEFIVLNTIGVSKDSQLRAAKILNAVADSIDDNPKGTETFFQYGYNLMEMRWNQLRAAVNKSRLFSLPNFSSGTCTFTSRSFEPLPAFAWLKCEAGIEDCESFLREHKILTRGGKHFGVSSEYVRISMLDRDEKFDHFTQRLSKINS</sequence>
<dbReference type="EMBL" id="CM044705">
    <property type="protein sequence ID" value="KAI5665148.1"/>
    <property type="molecule type" value="Genomic_DNA"/>
</dbReference>